<reference evidence="1" key="1">
    <citation type="submission" date="2020-05" db="EMBL/GenBank/DDBJ databases">
        <title>Large-scale comparative analyses of tick genomes elucidate their genetic diversity and vector capacities.</title>
        <authorList>
            <person name="Jia N."/>
            <person name="Wang J."/>
            <person name="Shi W."/>
            <person name="Du L."/>
            <person name="Sun Y."/>
            <person name="Zhan W."/>
            <person name="Jiang J."/>
            <person name="Wang Q."/>
            <person name="Zhang B."/>
            <person name="Ji P."/>
            <person name="Sakyi L.B."/>
            <person name="Cui X."/>
            <person name="Yuan T."/>
            <person name="Jiang B."/>
            <person name="Yang W."/>
            <person name="Lam T.T.-Y."/>
            <person name="Chang Q."/>
            <person name="Ding S."/>
            <person name="Wang X."/>
            <person name="Zhu J."/>
            <person name="Ruan X."/>
            <person name="Zhao L."/>
            <person name="Wei J."/>
            <person name="Que T."/>
            <person name="Du C."/>
            <person name="Cheng J."/>
            <person name="Dai P."/>
            <person name="Han X."/>
            <person name="Huang E."/>
            <person name="Gao Y."/>
            <person name="Liu J."/>
            <person name="Shao H."/>
            <person name="Ye R."/>
            <person name="Li L."/>
            <person name="Wei W."/>
            <person name="Wang X."/>
            <person name="Wang C."/>
            <person name="Yang T."/>
            <person name="Huo Q."/>
            <person name="Li W."/>
            <person name="Guo W."/>
            <person name="Chen H."/>
            <person name="Zhou L."/>
            <person name="Ni X."/>
            <person name="Tian J."/>
            <person name="Zhou Y."/>
            <person name="Sheng Y."/>
            <person name="Liu T."/>
            <person name="Pan Y."/>
            <person name="Xia L."/>
            <person name="Li J."/>
            <person name="Zhao F."/>
            <person name="Cao W."/>
        </authorList>
    </citation>
    <scope>NUCLEOTIDE SEQUENCE</scope>
    <source>
        <strain evidence="1">Hyas-2018</strain>
    </source>
</reference>
<proteinExistence type="predicted"/>
<evidence type="ECO:0000313" key="1">
    <source>
        <dbReference type="EMBL" id="KAH6939981.1"/>
    </source>
</evidence>
<comment type="caution">
    <text evidence="1">The sequence shown here is derived from an EMBL/GenBank/DDBJ whole genome shotgun (WGS) entry which is preliminary data.</text>
</comment>
<dbReference type="Proteomes" id="UP000821845">
    <property type="component" value="Chromosome 2"/>
</dbReference>
<accession>A0ACB7T1K4</accession>
<sequence length="68" mass="7551">MPLGIRTPSRVCHLERLLGATTSDVESKLLGEFFLQAVDKRSHGYRVECPETAVPEQAGKLTRGRGRQ</sequence>
<protein>
    <submittedName>
        <fullName evidence="1">Uncharacterized protein</fullName>
    </submittedName>
</protein>
<dbReference type="EMBL" id="CM023482">
    <property type="protein sequence ID" value="KAH6939981.1"/>
    <property type="molecule type" value="Genomic_DNA"/>
</dbReference>
<keyword evidence="2" id="KW-1185">Reference proteome</keyword>
<gene>
    <name evidence="1" type="ORF">HPB50_023861</name>
</gene>
<name>A0ACB7T1K4_HYAAI</name>
<evidence type="ECO:0000313" key="2">
    <source>
        <dbReference type="Proteomes" id="UP000821845"/>
    </source>
</evidence>
<organism evidence="1 2">
    <name type="scientific">Hyalomma asiaticum</name>
    <name type="common">Tick</name>
    <dbReference type="NCBI Taxonomy" id="266040"/>
    <lineage>
        <taxon>Eukaryota</taxon>
        <taxon>Metazoa</taxon>
        <taxon>Ecdysozoa</taxon>
        <taxon>Arthropoda</taxon>
        <taxon>Chelicerata</taxon>
        <taxon>Arachnida</taxon>
        <taxon>Acari</taxon>
        <taxon>Parasitiformes</taxon>
        <taxon>Ixodida</taxon>
        <taxon>Ixodoidea</taxon>
        <taxon>Ixodidae</taxon>
        <taxon>Hyalomminae</taxon>
        <taxon>Hyalomma</taxon>
    </lineage>
</organism>